<accession>A0A437MHJ6</accession>
<feature type="signal peptide" evidence="1">
    <location>
        <begin position="1"/>
        <end position="23"/>
    </location>
</feature>
<dbReference type="Proteomes" id="UP000282957">
    <property type="component" value="Unassembled WGS sequence"/>
</dbReference>
<dbReference type="OrthoDB" id="7274433at2"/>
<evidence type="ECO:0000313" key="3">
    <source>
        <dbReference type="Proteomes" id="UP000282957"/>
    </source>
</evidence>
<feature type="chain" id="PRO_5019026846" description="Secreted protein" evidence="1">
    <location>
        <begin position="24"/>
        <end position="113"/>
    </location>
</feature>
<protein>
    <recommendedName>
        <fullName evidence="4">Secreted protein</fullName>
    </recommendedName>
</protein>
<evidence type="ECO:0000313" key="2">
    <source>
        <dbReference type="EMBL" id="RVT97101.1"/>
    </source>
</evidence>
<sequence length="113" mass="12070">MFRRFLAASAFAAMAAAATPAFAQCDTTFTLANASGVTIMELYFSSSNNSNWGNDRLGSNVLPAGRQMTFQPRPGGRYDFRAVFENGSSVERRGVDLCSVSTVTVQRGGISAN</sequence>
<name>A0A437MHJ6_9PROT</name>
<evidence type="ECO:0000256" key="1">
    <source>
        <dbReference type="SAM" id="SignalP"/>
    </source>
</evidence>
<keyword evidence="3" id="KW-1185">Reference proteome</keyword>
<gene>
    <name evidence="2" type="ORF">EOD42_11975</name>
</gene>
<organism evidence="2 3">
    <name type="scientific">Rhodovarius crocodyli</name>
    <dbReference type="NCBI Taxonomy" id="1979269"/>
    <lineage>
        <taxon>Bacteria</taxon>
        <taxon>Pseudomonadati</taxon>
        <taxon>Pseudomonadota</taxon>
        <taxon>Alphaproteobacteria</taxon>
        <taxon>Acetobacterales</taxon>
        <taxon>Roseomonadaceae</taxon>
        <taxon>Rhodovarius</taxon>
    </lineage>
</organism>
<dbReference type="EMBL" id="SACL01000003">
    <property type="protein sequence ID" value="RVT97101.1"/>
    <property type="molecule type" value="Genomic_DNA"/>
</dbReference>
<keyword evidence="1" id="KW-0732">Signal</keyword>
<proteinExistence type="predicted"/>
<comment type="caution">
    <text evidence="2">The sequence shown here is derived from an EMBL/GenBank/DDBJ whole genome shotgun (WGS) entry which is preliminary data.</text>
</comment>
<reference evidence="2 3" key="1">
    <citation type="submission" date="2019-01" db="EMBL/GenBank/DDBJ databases">
        <authorList>
            <person name="Chen W.-M."/>
        </authorList>
    </citation>
    <scope>NUCLEOTIDE SEQUENCE [LARGE SCALE GENOMIC DNA]</scope>
    <source>
        <strain evidence="2 3">CCP-6</strain>
    </source>
</reference>
<evidence type="ECO:0008006" key="4">
    <source>
        <dbReference type="Google" id="ProtNLM"/>
    </source>
</evidence>
<dbReference type="AlphaFoldDB" id="A0A437MHJ6"/>
<dbReference type="RefSeq" id="WP_127787748.1">
    <property type="nucleotide sequence ID" value="NZ_SACL01000003.1"/>
</dbReference>